<dbReference type="RefSeq" id="WP_187220728.1">
    <property type="nucleotide sequence ID" value="NZ_JABVED010000007.1"/>
</dbReference>
<dbReference type="PANTHER" id="PTHR33371:SF18">
    <property type="entry name" value="MCE-FAMILY PROTEIN MCE3C"/>
    <property type="match status" value="1"/>
</dbReference>
<dbReference type="PRINTS" id="PR01782">
    <property type="entry name" value="MCEVIRFACTOR"/>
</dbReference>
<keyword evidence="5" id="KW-1185">Reference proteome</keyword>
<dbReference type="EMBL" id="JABVED010000007">
    <property type="protein sequence ID" value="MBC6448222.1"/>
    <property type="molecule type" value="Genomic_DNA"/>
</dbReference>
<organism evidence="4 5">
    <name type="scientific">Actinokineospora xionganensis</name>
    <dbReference type="NCBI Taxonomy" id="2684470"/>
    <lineage>
        <taxon>Bacteria</taxon>
        <taxon>Bacillati</taxon>
        <taxon>Actinomycetota</taxon>
        <taxon>Actinomycetes</taxon>
        <taxon>Pseudonocardiales</taxon>
        <taxon>Pseudonocardiaceae</taxon>
        <taxon>Actinokineospora</taxon>
    </lineage>
</organism>
<evidence type="ECO:0000313" key="4">
    <source>
        <dbReference type="EMBL" id="MBC6448222.1"/>
    </source>
</evidence>
<protein>
    <submittedName>
        <fullName evidence="4">MCE family protein</fullName>
    </submittedName>
</protein>
<sequence length="339" mass="36314">MKSLRERDQAGVGAVTLVLVVLVVLATFFSDDLPIIGGGTTYSAEFTESAGLRPGNEVRVAGVKVGAVDAVALAGNKVRVDFTVRDARVGDRSMLSIQIRTLLGDKFLAIATDGGELQDPNQVIPKTRTLTPFDIVPVFDQLTKTVQKIDTAQLAESFRVVSEAMSGSPAHLRDALTGMSRLSATLSTRDEELARLLSNTSSLTKTVADRDKQLQKLFADAGLLFEELQLRRSAVSRLLSGTKALADELHGLVADNTAQLKPMLTQLDKVTTVLARNQDNLSKGVAALAPFVRVFNNTVGNGRWFEGYICGLFPPSTKTALIDINPEGCYTPLTPGGGK</sequence>
<accession>A0ABR7L7C9</accession>
<name>A0ABR7L7C9_9PSEU</name>
<feature type="transmembrane region" description="Helical" evidence="1">
    <location>
        <begin position="12"/>
        <end position="30"/>
    </location>
</feature>
<gene>
    <name evidence="4" type="ORF">GPZ80_13700</name>
</gene>
<evidence type="ECO:0000256" key="1">
    <source>
        <dbReference type="SAM" id="Phobius"/>
    </source>
</evidence>
<evidence type="ECO:0000259" key="3">
    <source>
        <dbReference type="Pfam" id="PF11887"/>
    </source>
</evidence>
<keyword evidence="1" id="KW-0812">Transmembrane</keyword>
<dbReference type="PANTHER" id="PTHR33371">
    <property type="entry name" value="INTERMEMBRANE PHOSPHOLIPID TRANSPORT SYSTEM BINDING PROTEIN MLAD-RELATED"/>
    <property type="match status" value="1"/>
</dbReference>
<dbReference type="InterPro" id="IPR005693">
    <property type="entry name" value="Mce"/>
</dbReference>
<evidence type="ECO:0000313" key="5">
    <source>
        <dbReference type="Proteomes" id="UP000734823"/>
    </source>
</evidence>
<keyword evidence="1" id="KW-0472">Membrane</keyword>
<comment type="caution">
    <text evidence="4">The sequence shown here is derived from an EMBL/GenBank/DDBJ whole genome shotgun (WGS) entry which is preliminary data.</text>
</comment>
<keyword evidence="1" id="KW-1133">Transmembrane helix</keyword>
<reference evidence="4 5" key="1">
    <citation type="submission" date="2020-06" db="EMBL/GenBank/DDBJ databases">
        <title>Actinokineospora xiongansis sp. nov., isolated from soil of Baiyangdian.</title>
        <authorList>
            <person name="Zhang X."/>
        </authorList>
    </citation>
    <scope>NUCLEOTIDE SEQUENCE [LARGE SCALE GENOMIC DNA]</scope>
    <source>
        <strain evidence="4 5">HBU206404</strain>
    </source>
</reference>
<dbReference type="Pfam" id="PF11887">
    <property type="entry name" value="Mce4_CUP1"/>
    <property type="match status" value="1"/>
</dbReference>
<dbReference type="Proteomes" id="UP000734823">
    <property type="component" value="Unassembled WGS sequence"/>
</dbReference>
<dbReference type="InterPro" id="IPR024516">
    <property type="entry name" value="Mce_C"/>
</dbReference>
<feature type="domain" description="Mammalian cell entry C-terminal" evidence="3">
    <location>
        <begin position="120"/>
        <end position="302"/>
    </location>
</feature>
<dbReference type="InterPro" id="IPR052336">
    <property type="entry name" value="MlaD_Phospholipid_Transporter"/>
</dbReference>
<dbReference type="NCBIfam" id="TIGR00996">
    <property type="entry name" value="Mtu_fam_mce"/>
    <property type="match status" value="1"/>
</dbReference>
<evidence type="ECO:0000259" key="2">
    <source>
        <dbReference type="Pfam" id="PF02470"/>
    </source>
</evidence>
<dbReference type="Pfam" id="PF02470">
    <property type="entry name" value="MlaD"/>
    <property type="match status" value="1"/>
</dbReference>
<feature type="domain" description="Mce/MlaD" evidence="2">
    <location>
        <begin position="39"/>
        <end position="111"/>
    </location>
</feature>
<proteinExistence type="predicted"/>
<dbReference type="InterPro" id="IPR003399">
    <property type="entry name" value="Mce/MlaD"/>
</dbReference>